<reference evidence="2 5" key="2">
    <citation type="submission" date="2019-04" db="EMBL/GenBank/DDBJ databases">
        <title>Draft genome sequences of Streptomyces avermitilis NBRC 14893.</title>
        <authorList>
            <person name="Komaki H."/>
            <person name="Tamura T."/>
            <person name="Hosoyama A."/>
        </authorList>
    </citation>
    <scope>NUCLEOTIDE SEQUENCE [LARGE SCALE GENOMIC DNA]</scope>
    <source>
        <strain evidence="2 5">NBRC 14893</strain>
    </source>
</reference>
<dbReference type="Proteomes" id="UP000302139">
    <property type="component" value="Unassembled WGS sequence"/>
</dbReference>
<evidence type="ECO:0000313" key="4">
    <source>
        <dbReference type="Proteomes" id="UP000299211"/>
    </source>
</evidence>
<dbReference type="EMBL" id="BJHY01000001">
    <property type="protein sequence ID" value="GDY78490.1"/>
    <property type="molecule type" value="Genomic_DNA"/>
</dbReference>
<accession>A0A4D4N1Z0</accession>
<evidence type="ECO:0000256" key="1">
    <source>
        <dbReference type="SAM" id="MobiDB-lite"/>
    </source>
</evidence>
<organism evidence="3 4">
    <name type="scientific">Streptomyces avermitilis</name>
    <dbReference type="NCBI Taxonomy" id="33903"/>
    <lineage>
        <taxon>Bacteria</taxon>
        <taxon>Bacillati</taxon>
        <taxon>Actinomycetota</taxon>
        <taxon>Actinomycetes</taxon>
        <taxon>Kitasatosporales</taxon>
        <taxon>Streptomycetaceae</taxon>
        <taxon>Streptomyces</taxon>
    </lineage>
</organism>
<evidence type="ECO:0000313" key="2">
    <source>
        <dbReference type="EMBL" id="GDY61417.1"/>
    </source>
</evidence>
<proteinExistence type="predicted"/>
<dbReference type="Proteomes" id="UP000299211">
    <property type="component" value="Unassembled WGS sequence"/>
</dbReference>
<evidence type="ECO:0000313" key="3">
    <source>
        <dbReference type="EMBL" id="GDY78490.1"/>
    </source>
</evidence>
<reference evidence="3 4" key="1">
    <citation type="submission" date="2019-04" db="EMBL/GenBank/DDBJ databases">
        <title>Draft genome sequences of Streptomyces avermitilis ATCC 31267.</title>
        <authorList>
            <person name="Komaki H."/>
            <person name="Tamura T."/>
            <person name="Hosoyama A."/>
        </authorList>
    </citation>
    <scope>NUCLEOTIDE SEQUENCE [LARGE SCALE GENOMIC DNA]</scope>
    <source>
        <strain evidence="3 4">ATCC 31267</strain>
    </source>
</reference>
<name>A0A4D4N1Z0_STRAX</name>
<dbReference type="AlphaFoldDB" id="A0A4D4N1Z0"/>
<dbReference type="EMBL" id="BJHX01000001">
    <property type="protein sequence ID" value="GDY61417.1"/>
    <property type="molecule type" value="Genomic_DNA"/>
</dbReference>
<feature type="region of interest" description="Disordered" evidence="1">
    <location>
        <begin position="16"/>
        <end position="62"/>
    </location>
</feature>
<gene>
    <name evidence="2" type="ORF">SAV14893_008100</name>
    <name evidence="3" type="ORF">SAV31267_079750</name>
</gene>
<comment type="caution">
    <text evidence="3">The sequence shown here is derived from an EMBL/GenBank/DDBJ whole genome shotgun (WGS) entry which is preliminary data.</text>
</comment>
<sequence>MRSYGASRLLEVVMGNACETPRGATVPGNEPEHGGGHEKSPVPEDGSDAEVARSAHHTVSEV</sequence>
<evidence type="ECO:0000313" key="5">
    <source>
        <dbReference type="Proteomes" id="UP000302139"/>
    </source>
</evidence>
<feature type="compositionally biased region" description="Basic and acidic residues" evidence="1">
    <location>
        <begin position="30"/>
        <end position="42"/>
    </location>
</feature>
<feature type="compositionally biased region" description="Basic and acidic residues" evidence="1">
    <location>
        <begin position="50"/>
        <end position="62"/>
    </location>
</feature>
<protein>
    <submittedName>
        <fullName evidence="3">Uncharacterized protein</fullName>
    </submittedName>
</protein>